<comment type="caution">
    <text evidence="1">The sequence shown here is derived from an EMBL/GenBank/DDBJ whole genome shotgun (WGS) entry which is preliminary data.</text>
</comment>
<proteinExistence type="predicted"/>
<evidence type="ECO:0000313" key="2">
    <source>
        <dbReference type="Proteomes" id="UP000789920"/>
    </source>
</evidence>
<name>A0ACA9M244_9GLOM</name>
<protein>
    <submittedName>
        <fullName evidence="1">24022_t:CDS:1</fullName>
    </submittedName>
</protein>
<evidence type="ECO:0000313" key="1">
    <source>
        <dbReference type="EMBL" id="CAG8563364.1"/>
    </source>
</evidence>
<accession>A0ACA9M244</accession>
<gene>
    <name evidence="1" type="ORF">RPERSI_LOCUS4459</name>
</gene>
<sequence length="252" mass="28693">NTEKIFDTTTKWTKSDNLCFNITTPMPNMLLDPNDRVYITWKILEECYELVKGSLENTSNEPNRNKLNNVDNKFETSTPTLTTLTNKKTFDKDEVMHIMFKSFTIILYNNPKQVGMVSIPRIKFDYSSIITNNTKSSPYLWVVPFIKSDSMKNMELYFIRVSSLSIVNEMQSEFSGVAGPFGINSEAARFPKTLFAPTPTKTDLHESTPIETVNRNDLKSNNANIIEIYDNLLDHAVIAGLIGMFIIFIVCG</sequence>
<keyword evidence="2" id="KW-1185">Reference proteome</keyword>
<dbReference type="EMBL" id="CAJVQC010006126">
    <property type="protein sequence ID" value="CAG8563364.1"/>
    <property type="molecule type" value="Genomic_DNA"/>
</dbReference>
<reference evidence="1" key="1">
    <citation type="submission" date="2021-06" db="EMBL/GenBank/DDBJ databases">
        <authorList>
            <person name="Kallberg Y."/>
            <person name="Tangrot J."/>
            <person name="Rosling A."/>
        </authorList>
    </citation>
    <scope>NUCLEOTIDE SEQUENCE</scope>
    <source>
        <strain evidence="1">MA461A</strain>
    </source>
</reference>
<organism evidence="1 2">
    <name type="scientific">Racocetra persica</name>
    <dbReference type="NCBI Taxonomy" id="160502"/>
    <lineage>
        <taxon>Eukaryota</taxon>
        <taxon>Fungi</taxon>
        <taxon>Fungi incertae sedis</taxon>
        <taxon>Mucoromycota</taxon>
        <taxon>Glomeromycotina</taxon>
        <taxon>Glomeromycetes</taxon>
        <taxon>Diversisporales</taxon>
        <taxon>Gigasporaceae</taxon>
        <taxon>Racocetra</taxon>
    </lineage>
</organism>
<dbReference type="Proteomes" id="UP000789920">
    <property type="component" value="Unassembled WGS sequence"/>
</dbReference>
<feature type="non-terminal residue" evidence="1">
    <location>
        <position position="1"/>
    </location>
</feature>